<dbReference type="SUPFAM" id="SSF48024">
    <property type="entry name" value="N-terminal domain of DnaB helicase"/>
    <property type="match status" value="1"/>
</dbReference>
<comment type="caution">
    <text evidence="18">The sequence shown here is derived from an EMBL/GenBank/DDBJ whole genome shotgun (WGS) entry which is preliminary data.</text>
</comment>
<dbReference type="SUPFAM" id="SSF55658">
    <property type="entry name" value="L9 N-domain-like"/>
    <property type="match status" value="1"/>
</dbReference>
<dbReference type="InterPro" id="IPR020070">
    <property type="entry name" value="Ribosomal_bL9_N"/>
</dbReference>
<keyword evidence="11" id="KW-0238">DNA-binding</keyword>
<evidence type="ECO:0000256" key="14">
    <source>
        <dbReference type="ARBA" id="ARBA00044969"/>
    </source>
</evidence>
<dbReference type="GO" id="GO:1990904">
    <property type="term" value="C:ribonucleoprotein complex"/>
    <property type="evidence" value="ECO:0007669"/>
    <property type="project" value="UniProtKB-KW"/>
</dbReference>
<evidence type="ECO:0000256" key="5">
    <source>
        <dbReference type="ARBA" id="ARBA00022741"/>
    </source>
</evidence>
<dbReference type="GO" id="GO:0005840">
    <property type="term" value="C:ribosome"/>
    <property type="evidence" value="ECO:0007669"/>
    <property type="project" value="UniProtKB-KW"/>
</dbReference>
<keyword evidence="4" id="KW-0699">rRNA-binding</keyword>
<keyword evidence="9" id="KW-0694">RNA-binding</keyword>
<dbReference type="GO" id="GO:0019843">
    <property type="term" value="F:rRNA binding"/>
    <property type="evidence" value="ECO:0007669"/>
    <property type="project" value="UniProtKB-KW"/>
</dbReference>
<evidence type="ECO:0000256" key="13">
    <source>
        <dbReference type="ARBA" id="ARBA00023274"/>
    </source>
</evidence>
<dbReference type="SUPFAM" id="SSF55653">
    <property type="entry name" value="Ribosomal protein L9 C-domain"/>
    <property type="match status" value="1"/>
</dbReference>
<evidence type="ECO:0000313" key="18">
    <source>
        <dbReference type="EMBL" id="CAF3646454.1"/>
    </source>
</evidence>
<name>A0A8S2HGR1_9BILA</name>
<dbReference type="PANTHER" id="PTHR30153:SF2">
    <property type="entry name" value="REPLICATIVE DNA HELICASE"/>
    <property type="match status" value="1"/>
</dbReference>
<dbReference type="InterPro" id="IPR007694">
    <property type="entry name" value="DNA_helicase_DnaB-like_C"/>
</dbReference>
<dbReference type="GO" id="GO:0043139">
    <property type="term" value="F:5'-3' DNA helicase activity"/>
    <property type="evidence" value="ECO:0007669"/>
    <property type="project" value="UniProtKB-EC"/>
</dbReference>
<evidence type="ECO:0000313" key="19">
    <source>
        <dbReference type="Proteomes" id="UP000682733"/>
    </source>
</evidence>
<dbReference type="Pfam" id="PF03948">
    <property type="entry name" value="Ribosomal_L9_C"/>
    <property type="match status" value="1"/>
</dbReference>
<evidence type="ECO:0000256" key="3">
    <source>
        <dbReference type="ARBA" id="ARBA00022705"/>
    </source>
</evidence>
<dbReference type="InterPro" id="IPR009027">
    <property type="entry name" value="Ribosomal_bL9/RNase_H1_N"/>
</dbReference>
<dbReference type="SUPFAM" id="SSF52540">
    <property type="entry name" value="P-loop containing nucleoside triphosphate hydrolases"/>
    <property type="match status" value="1"/>
</dbReference>
<comment type="similarity">
    <text evidence="2">Belongs to the bacterial ribosomal protein bL9 family.</text>
</comment>
<protein>
    <recommendedName>
        <fullName evidence="14">DNA 5'-3' helicase</fullName>
        <ecNumber evidence="14">5.6.2.3</ecNumber>
    </recommendedName>
</protein>
<dbReference type="Pfam" id="PF00772">
    <property type="entry name" value="DnaB"/>
    <property type="match status" value="1"/>
</dbReference>
<dbReference type="Gene3D" id="3.40.50.300">
    <property type="entry name" value="P-loop containing nucleotide triphosphate hydrolases"/>
    <property type="match status" value="1"/>
</dbReference>
<dbReference type="InterPro" id="IPR020594">
    <property type="entry name" value="Ribosomal_bL9_bac/chp"/>
</dbReference>
<evidence type="ECO:0000259" key="16">
    <source>
        <dbReference type="PROSITE" id="PS51199"/>
    </source>
</evidence>
<dbReference type="InterPro" id="IPR007693">
    <property type="entry name" value="DNA_helicase_DnaB-like_N"/>
</dbReference>
<dbReference type="InterPro" id="IPR027417">
    <property type="entry name" value="P-loop_NTPase"/>
</dbReference>
<dbReference type="AlphaFoldDB" id="A0A8S2HGR1"/>
<dbReference type="Pfam" id="PF03796">
    <property type="entry name" value="DnaB_C"/>
    <property type="match status" value="1"/>
</dbReference>
<dbReference type="InterPro" id="IPR016136">
    <property type="entry name" value="DNA_helicase_N/primase_C"/>
</dbReference>
<dbReference type="Proteomes" id="UP000682733">
    <property type="component" value="Unassembled WGS sequence"/>
</dbReference>
<keyword evidence="3" id="KW-0235">DNA replication</keyword>
<keyword evidence="5" id="KW-0547">Nucleotide-binding</keyword>
<dbReference type="PROSITE" id="PS00651">
    <property type="entry name" value="RIBOSOMAL_L9"/>
    <property type="match status" value="1"/>
</dbReference>
<dbReference type="EMBL" id="CAJNOK010002472">
    <property type="protein sequence ID" value="CAF0861646.1"/>
    <property type="molecule type" value="Genomic_DNA"/>
</dbReference>
<dbReference type="NCBIfam" id="TIGR00158">
    <property type="entry name" value="L9"/>
    <property type="match status" value="1"/>
</dbReference>
<dbReference type="Gene3D" id="3.10.430.100">
    <property type="entry name" value="Ribosomal protein L9, C-terminal domain"/>
    <property type="match status" value="1"/>
</dbReference>
<evidence type="ECO:0000256" key="10">
    <source>
        <dbReference type="ARBA" id="ARBA00022980"/>
    </source>
</evidence>
<dbReference type="GO" id="GO:0006412">
    <property type="term" value="P:translation"/>
    <property type="evidence" value="ECO:0007669"/>
    <property type="project" value="InterPro"/>
</dbReference>
<dbReference type="Pfam" id="PF01281">
    <property type="entry name" value="Ribosomal_L9_N"/>
    <property type="match status" value="1"/>
</dbReference>
<keyword evidence="13" id="KW-0687">Ribonucleoprotein</keyword>
<dbReference type="GO" id="GO:0005524">
    <property type="term" value="F:ATP binding"/>
    <property type="evidence" value="ECO:0007669"/>
    <property type="project" value="UniProtKB-KW"/>
</dbReference>
<evidence type="ECO:0000256" key="11">
    <source>
        <dbReference type="ARBA" id="ARBA00023125"/>
    </source>
</evidence>
<keyword evidence="10" id="KW-0689">Ribosomal protein</keyword>
<dbReference type="EC" id="5.6.2.3" evidence="14"/>
<evidence type="ECO:0000256" key="7">
    <source>
        <dbReference type="ARBA" id="ARBA00022806"/>
    </source>
</evidence>
<dbReference type="GO" id="GO:0003677">
    <property type="term" value="F:DNA binding"/>
    <property type="evidence" value="ECO:0007669"/>
    <property type="project" value="UniProtKB-KW"/>
</dbReference>
<dbReference type="Proteomes" id="UP000677228">
    <property type="component" value="Unassembled WGS sequence"/>
</dbReference>
<comment type="catalytic activity">
    <reaction evidence="15">
        <text>ATP + H2O = ADP + phosphate + H(+)</text>
        <dbReference type="Rhea" id="RHEA:13065"/>
        <dbReference type="ChEBI" id="CHEBI:15377"/>
        <dbReference type="ChEBI" id="CHEBI:15378"/>
        <dbReference type="ChEBI" id="CHEBI:30616"/>
        <dbReference type="ChEBI" id="CHEBI:43474"/>
        <dbReference type="ChEBI" id="CHEBI:456216"/>
        <dbReference type="EC" id="5.6.2.3"/>
    </reaction>
</comment>
<evidence type="ECO:0000256" key="12">
    <source>
        <dbReference type="ARBA" id="ARBA00023235"/>
    </source>
</evidence>
<keyword evidence="8" id="KW-0067">ATP-binding</keyword>
<dbReference type="Gene3D" id="3.40.5.10">
    <property type="entry name" value="Ribosomal protein L9, N-terminal domain"/>
    <property type="match status" value="1"/>
</dbReference>
<evidence type="ECO:0000313" key="17">
    <source>
        <dbReference type="EMBL" id="CAF0861646.1"/>
    </source>
</evidence>
<evidence type="ECO:0000256" key="2">
    <source>
        <dbReference type="ARBA" id="ARBA00010605"/>
    </source>
</evidence>
<proteinExistence type="inferred from homology"/>
<evidence type="ECO:0000256" key="15">
    <source>
        <dbReference type="ARBA" id="ARBA00048954"/>
    </source>
</evidence>
<evidence type="ECO:0000256" key="6">
    <source>
        <dbReference type="ARBA" id="ARBA00022801"/>
    </source>
</evidence>
<dbReference type="PROSITE" id="PS51199">
    <property type="entry name" value="SF4_HELICASE"/>
    <property type="match status" value="1"/>
</dbReference>
<gene>
    <name evidence="17" type="ORF">OVA965_LOCUS7666</name>
    <name evidence="18" type="ORF">TMI583_LOCUS7661</name>
</gene>
<dbReference type="Gene3D" id="1.10.860.10">
    <property type="entry name" value="DNAb Helicase, Chain A"/>
    <property type="match status" value="1"/>
</dbReference>
<dbReference type="InterPro" id="IPR036935">
    <property type="entry name" value="Ribosomal_bL9_N_sf"/>
</dbReference>
<keyword evidence="6" id="KW-0378">Hydrolase</keyword>
<organism evidence="18 19">
    <name type="scientific">Didymodactylos carnosus</name>
    <dbReference type="NCBI Taxonomy" id="1234261"/>
    <lineage>
        <taxon>Eukaryota</taxon>
        <taxon>Metazoa</taxon>
        <taxon>Spiralia</taxon>
        <taxon>Gnathifera</taxon>
        <taxon>Rotifera</taxon>
        <taxon>Eurotatoria</taxon>
        <taxon>Bdelloidea</taxon>
        <taxon>Philodinida</taxon>
        <taxon>Philodinidae</taxon>
        <taxon>Didymodactylos</taxon>
    </lineage>
</organism>
<dbReference type="GO" id="GO:0003735">
    <property type="term" value="F:structural constituent of ribosome"/>
    <property type="evidence" value="ECO:0007669"/>
    <property type="project" value="InterPro"/>
</dbReference>
<dbReference type="InterPro" id="IPR020069">
    <property type="entry name" value="Ribosomal_bL9_C"/>
</dbReference>
<sequence>MKVILLKEVAKVGKVNEVVEVAEGYGNNFLIRTGLAVAYSPAAKLRLEANLAKLAQEAEQRYQSALVVKETISQLNLRFSLPQHLGKTSGSISHKQILDQLTSLGIKGIDKTSFVSHAPILVGAITIGLKLHPQVIAQLRVTHALGETFAVLRENDLSDPRYAHVFGAINALYSEGRPVDPIAVSHHLERHGLFALVGAEVLTQISHNYANIEKKLLDISQSGHAAELQPIRTISDSLYRKLGELEKQDHKLTGTTSGFNAIDRVTNGYQPGDLIVLAARPGMGKTAFALNILVNAARDLLDDEVVVMFSIEMGAEQLAFRMLSSESLVPQTDLRLGRINSR</sequence>
<feature type="domain" description="SF4 helicase" evidence="16">
    <location>
        <begin position="248"/>
        <end position="342"/>
    </location>
</feature>
<dbReference type="GO" id="GO:0016787">
    <property type="term" value="F:hydrolase activity"/>
    <property type="evidence" value="ECO:0007669"/>
    <property type="project" value="UniProtKB-KW"/>
</dbReference>
<evidence type="ECO:0000256" key="4">
    <source>
        <dbReference type="ARBA" id="ARBA00022730"/>
    </source>
</evidence>
<dbReference type="GO" id="GO:0005829">
    <property type="term" value="C:cytosol"/>
    <property type="evidence" value="ECO:0007669"/>
    <property type="project" value="TreeGrafter"/>
</dbReference>
<dbReference type="InterPro" id="IPR036791">
    <property type="entry name" value="Ribosomal_bL9_C_sf"/>
</dbReference>
<keyword evidence="7" id="KW-0347">Helicase</keyword>
<evidence type="ECO:0000256" key="1">
    <source>
        <dbReference type="ARBA" id="ARBA00008428"/>
    </source>
</evidence>
<dbReference type="InterPro" id="IPR036185">
    <property type="entry name" value="DNA_heli_DnaB-like_N_sf"/>
</dbReference>
<comment type="similarity">
    <text evidence="1">Belongs to the helicase family. DnaB subfamily.</text>
</comment>
<evidence type="ECO:0000256" key="9">
    <source>
        <dbReference type="ARBA" id="ARBA00022884"/>
    </source>
</evidence>
<dbReference type="PANTHER" id="PTHR30153">
    <property type="entry name" value="REPLICATIVE DNA HELICASE DNAB"/>
    <property type="match status" value="1"/>
</dbReference>
<evidence type="ECO:0000256" key="8">
    <source>
        <dbReference type="ARBA" id="ARBA00022840"/>
    </source>
</evidence>
<dbReference type="GO" id="GO:0006260">
    <property type="term" value="P:DNA replication"/>
    <property type="evidence" value="ECO:0007669"/>
    <property type="project" value="UniProtKB-KW"/>
</dbReference>
<keyword evidence="12" id="KW-0413">Isomerase</keyword>
<dbReference type="EMBL" id="CAJOBA010002472">
    <property type="protein sequence ID" value="CAF3646454.1"/>
    <property type="molecule type" value="Genomic_DNA"/>
</dbReference>
<reference evidence="18" key="1">
    <citation type="submission" date="2021-02" db="EMBL/GenBank/DDBJ databases">
        <authorList>
            <person name="Nowell W R."/>
        </authorList>
    </citation>
    <scope>NUCLEOTIDE SEQUENCE</scope>
</reference>
<accession>A0A8S2HGR1</accession>